<sequence>MSSHTSHTWWIESCHRTSEGLVAYQRCRCGVRRVVVGDPGVSISAELRGPEHGLAATA</sequence>
<accession>A0A317NBQ9</accession>
<dbReference type="Proteomes" id="UP000246410">
    <property type="component" value="Unassembled WGS sequence"/>
</dbReference>
<proteinExistence type="predicted"/>
<name>A0A317NBQ9_9NOCA</name>
<evidence type="ECO:0000313" key="2">
    <source>
        <dbReference type="Proteomes" id="UP000246410"/>
    </source>
</evidence>
<dbReference type="AlphaFoldDB" id="A0A317NBQ9"/>
<evidence type="ECO:0000313" key="1">
    <source>
        <dbReference type="EMBL" id="PWV72746.1"/>
    </source>
</evidence>
<organism evidence="1 2">
    <name type="scientific">Nocardia neocaledoniensis</name>
    <dbReference type="NCBI Taxonomy" id="236511"/>
    <lineage>
        <taxon>Bacteria</taxon>
        <taxon>Bacillati</taxon>
        <taxon>Actinomycetota</taxon>
        <taxon>Actinomycetes</taxon>
        <taxon>Mycobacteriales</taxon>
        <taxon>Nocardiaceae</taxon>
        <taxon>Nocardia</taxon>
    </lineage>
</organism>
<comment type="caution">
    <text evidence="1">The sequence shown here is derived from an EMBL/GenBank/DDBJ whole genome shotgun (WGS) entry which is preliminary data.</text>
</comment>
<reference evidence="1 2" key="1">
    <citation type="submission" date="2018-05" db="EMBL/GenBank/DDBJ databases">
        <title>Genomic Encyclopedia of Type Strains, Phase IV (KMG-IV): sequencing the most valuable type-strain genomes for metagenomic binning, comparative biology and taxonomic classification.</title>
        <authorList>
            <person name="Goeker M."/>
        </authorList>
    </citation>
    <scope>NUCLEOTIDE SEQUENCE [LARGE SCALE GENOMIC DNA]</scope>
    <source>
        <strain evidence="1 2">DSM 44717</strain>
    </source>
</reference>
<dbReference type="RefSeq" id="WP_167456351.1">
    <property type="nucleotide sequence ID" value="NZ_JARWQV010000152.1"/>
</dbReference>
<dbReference type="EMBL" id="QGTL01000008">
    <property type="protein sequence ID" value="PWV72746.1"/>
    <property type="molecule type" value="Genomic_DNA"/>
</dbReference>
<gene>
    <name evidence="1" type="ORF">DFR69_10856</name>
</gene>
<keyword evidence="2" id="KW-1185">Reference proteome</keyword>
<protein>
    <submittedName>
        <fullName evidence="1">Uncharacterized protein</fullName>
    </submittedName>
</protein>